<evidence type="ECO:0000259" key="7">
    <source>
        <dbReference type="SMART" id="SM00482"/>
    </source>
</evidence>
<name>A0A158R5I3_9BILA</name>
<dbReference type="GO" id="GO:0006261">
    <property type="term" value="P:DNA-templated DNA replication"/>
    <property type="evidence" value="ECO:0007669"/>
    <property type="project" value="InterPro"/>
</dbReference>
<dbReference type="Gene3D" id="3.30.70.370">
    <property type="match status" value="1"/>
</dbReference>
<evidence type="ECO:0000313" key="9">
    <source>
        <dbReference type="WBParaSite" id="SMUV_0000690301-mRNA-1"/>
    </source>
</evidence>
<dbReference type="InterPro" id="IPR048960">
    <property type="entry name" value="POLQ-like_helical"/>
</dbReference>
<dbReference type="GO" id="GO:0003887">
    <property type="term" value="F:DNA-directed DNA polymerase activity"/>
    <property type="evidence" value="ECO:0007669"/>
    <property type="project" value="UniProtKB-KW"/>
</dbReference>
<dbReference type="InterPro" id="IPR043502">
    <property type="entry name" value="DNA/RNA_pol_sf"/>
</dbReference>
<feature type="compositionally biased region" description="Basic and acidic residues" evidence="6">
    <location>
        <begin position="389"/>
        <end position="410"/>
    </location>
</feature>
<dbReference type="EC" id="2.7.7.7" evidence="1"/>
<keyword evidence="8" id="KW-1185">Reference proteome</keyword>
<reference evidence="9" key="1">
    <citation type="submission" date="2016-04" db="UniProtKB">
        <authorList>
            <consortium name="WormBaseParasite"/>
        </authorList>
    </citation>
    <scope>IDENTIFICATION</scope>
</reference>
<dbReference type="Gene3D" id="3.30.420.10">
    <property type="entry name" value="Ribonuclease H-like superfamily/Ribonuclease H"/>
    <property type="match status" value="1"/>
</dbReference>
<feature type="region of interest" description="Disordered" evidence="6">
    <location>
        <begin position="389"/>
        <end position="434"/>
    </location>
</feature>
<keyword evidence="4" id="KW-0239">DNA-directed DNA polymerase</keyword>
<evidence type="ECO:0000256" key="1">
    <source>
        <dbReference type="ARBA" id="ARBA00012417"/>
    </source>
</evidence>
<dbReference type="GO" id="GO:0097681">
    <property type="term" value="P:double-strand break repair via alternative nonhomologous end joining"/>
    <property type="evidence" value="ECO:0007669"/>
    <property type="project" value="TreeGrafter"/>
</dbReference>
<dbReference type="CDD" id="cd08638">
    <property type="entry name" value="DNA_pol_A_theta"/>
    <property type="match status" value="1"/>
</dbReference>
<dbReference type="InterPro" id="IPR001098">
    <property type="entry name" value="DNA-dir_DNA_pol_A_palm_dom"/>
</dbReference>
<keyword evidence="3" id="KW-0548">Nucleotidyltransferase</keyword>
<feature type="compositionally biased region" description="Polar residues" evidence="6">
    <location>
        <begin position="412"/>
        <end position="431"/>
    </location>
</feature>
<dbReference type="WBParaSite" id="SMUV_0000690301-mRNA-1">
    <property type="protein sequence ID" value="SMUV_0000690301-mRNA-1"/>
    <property type="gene ID" value="SMUV_0000690301"/>
</dbReference>
<feature type="domain" description="DNA-directed DNA polymerase family A palm" evidence="7">
    <location>
        <begin position="1141"/>
        <end position="1354"/>
    </location>
</feature>
<dbReference type="InterPro" id="IPR036397">
    <property type="entry name" value="RNaseH_sf"/>
</dbReference>
<dbReference type="InterPro" id="IPR002298">
    <property type="entry name" value="DNA_polymerase_A"/>
</dbReference>
<evidence type="ECO:0000313" key="8">
    <source>
        <dbReference type="Proteomes" id="UP000046393"/>
    </source>
</evidence>
<protein>
    <recommendedName>
        <fullName evidence="1">DNA-directed DNA polymerase</fullName>
        <ecNumber evidence="1">2.7.7.7</ecNumber>
    </recommendedName>
</protein>
<proteinExistence type="predicted"/>
<dbReference type="InterPro" id="IPR019760">
    <property type="entry name" value="DNA-dir_DNA_pol_A_CS"/>
</dbReference>
<organism evidence="8 9">
    <name type="scientific">Syphacia muris</name>
    <dbReference type="NCBI Taxonomy" id="451379"/>
    <lineage>
        <taxon>Eukaryota</taxon>
        <taxon>Metazoa</taxon>
        <taxon>Ecdysozoa</taxon>
        <taxon>Nematoda</taxon>
        <taxon>Chromadorea</taxon>
        <taxon>Rhabditida</taxon>
        <taxon>Spirurina</taxon>
        <taxon>Oxyuridomorpha</taxon>
        <taxon>Oxyuroidea</taxon>
        <taxon>Oxyuridae</taxon>
        <taxon>Syphacia</taxon>
    </lineage>
</organism>
<dbReference type="STRING" id="451379.A0A158R5I3"/>
<dbReference type="Gene3D" id="1.10.3380.20">
    <property type="match status" value="1"/>
</dbReference>
<dbReference type="PRINTS" id="PR00868">
    <property type="entry name" value="DNAPOLI"/>
</dbReference>
<evidence type="ECO:0000256" key="2">
    <source>
        <dbReference type="ARBA" id="ARBA00022679"/>
    </source>
</evidence>
<dbReference type="GO" id="GO:0003677">
    <property type="term" value="F:DNA binding"/>
    <property type="evidence" value="ECO:0007669"/>
    <property type="project" value="InterPro"/>
</dbReference>
<dbReference type="SUPFAM" id="SSF56672">
    <property type="entry name" value="DNA/RNA polymerases"/>
    <property type="match status" value="1"/>
</dbReference>
<dbReference type="Gene3D" id="1.20.1060.10">
    <property type="entry name" value="Taq DNA Polymerase, Chain T, domain 4"/>
    <property type="match status" value="1"/>
</dbReference>
<keyword evidence="2" id="KW-0808">Transferase</keyword>
<dbReference type="SUPFAM" id="SSF158702">
    <property type="entry name" value="Sec63 N-terminal domain-like"/>
    <property type="match status" value="1"/>
</dbReference>
<feature type="region of interest" description="Disordered" evidence="6">
    <location>
        <begin position="562"/>
        <end position="583"/>
    </location>
</feature>
<dbReference type="FunFam" id="1.10.150.20:FF:000002">
    <property type="entry name" value="DNA polymerase I"/>
    <property type="match status" value="1"/>
</dbReference>
<dbReference type="PANTHER" id="PTHR10133:SF62">
    <property type="entry name" value="DNA POLYMERASE THETA"/>
    <property type="match status" value="1"/>
</dbReference>
<dbReference type="Pfam" id="PF00476">
    <property type="entry name" value="DNA_pol_A"/>
    <property type="match status" value="1"/>
</dbReference>
<comment type="catalytic activity">
    <reaction evidence="5">
        <text>DNA(n) + a 2'-deoxyribonucleoside 5'-triphosphate = DNA(n+1) + diphosphate</text>
        <dbReference type="Rhea" id="RHEA:22508"/>
        <dbReference type="Rhea" id="RHEA-COMP:17339"/>
        <dbReference type="Rhea" id="RHEA-COMP:17340"/>
        <dbReference type="ChEBI" id="CHEBI:33019"/>
        <dbReference type="ChEBI" id="CHEBI:61560"/>
        <dbReference type="ChEBI" id="CHEBI:173112"/>
        <dbReference type="EC" id="2.7.7.7"/>
    </reaction>
</comment>
<dbReference type="SMART" id="SM00482">
    <property type="entry name" value="POLAc"/>
    <property type="match status" value="1"/>
</dbReference>
<feature type="region of interest" description="Disordered" evidence="6">
    <location>
        <begin position="729"/>
        <end position="753"/>
    </location>
</feature>
<accession>A0A158R5I3</accession>
<dbReference type="Proteomes" id="UP000046393">
    <property type="component" value="Unplaced"/>
</dbReference>
<evidence type="ECO:0000256" key="3">
    <source>
        <dbReference type="ARBA" id="ARBA00022695"/>
    </source>
</evidence>
<dbReference type="Gene3D" id="1.10.150.20">
    <property type="entry name" value="5' to 3' exonuclease, C-terminal subdomain"/>
    <property type="match status" value="1"/>
</dbReference>
<evidence type="ECO:0000256" key="6">
    <source>
        <dbReference type="SAM" id="MobiDB-lite"/>
    </source>
</evidence>
<dbReference type="PANTHER" id="PTHR10133">
    <property type="entry name" value="DNA POLYMERASE I"/>
    <property type="match status" value="1"/>
</dbReference>
<evidence type="ECO:0000256" key="4">
    <source>
        <dbReference type="ARBA" id="ARBA00022932"/>
    </source>
</evidence>
<feature type="compositionally biased region" description="Polar residues" evidence="6">
    <location>
        <begin position="562"/>
        <end position="579"/>
    </location>
</feature>
<dbReference type="PROSITE" id="PS00447">
    <property type="entry name" value="DNA_POLYMERASE_A"/>
    <property type="match status" value="1"/>
</dbReference>
<sequence>MYLRETFGERERRKELMWIERWRERQTRLLAICTGLCNNVSELSRLLEQCLFDAEQSLQDSLRWLVSQRLIAYSKVIFTYVVKEVFADDNDNSRGVRGTQLGRAALASSLPPEIALQVFMDLEKSSRGLILDSELHLLYLVTPLNNNAIWNHYMDWNVFYEIWSKLPRKLKRVGSTVGVREHFFLERIQGRFGADTSALQVHLRFISALALLDLINECPIEQVASKFNINRGALQSLQQQAATYACMVVAFCDRLGWSYFKSILDGFSERIAFGVRKNLTDLVRIPGIDASRARAFHAANVTTVASLANCTAADVVKVLRTAVPFTKSSGNDLDYNRWLRGERLMSDTEAAELLIERAKNEVFTSLREVGLFTDSQITLLLKKSSKQKYNDTNDDIANRDCNRQKEREEQINEPTQSCDTASGDNGSTNDTVPELDLERTNISNISSKEVRNLTHQMRRCSLVNVKPFVEANDNDSTNIGTEATSINGGLKLSNKTASETATANSYSADSTAITCDSDVNKALSTDHNRNENNHCEIGNLSPIVATSANSCNKSIRCSTDKMNTSIEKQNEESTSSSDAKYSESKFDTSNLADTTTDSFLAAVNTQLVGDSAVCQQLSSTVLATPVREEELCEASTSSKDQSNCDLFTSFLEEAEVKSNHNTSKTKERISCLGSPLSSVVKRYNSEDKNLSYVHDRSCDLFDPTYSSQSPEAVALKRVRDIKTAYSPITPSTRSPFMKQPRYSEPCKTAGGTPQASSSSLINFTIGSLPSRILDVCSSVEQWNNFIDASREWKEIGFSLAFDSNSSSSSNDNYNCKELIGISLCPPDGSPAFISLNDSLVYGEDDEEAQYPSFTPLDSISILERVRILETLLHSKQPKYVFNILKFSRQLFRAPFDYCTAEHINNFKCLQMLSFLANYRSSDGPCHSLRELLKRLPPNLKLDIINYRSARIQACIDAFLCMKLFPYLYSVAIQRTSKYSVELELKAVRLLAKMEAAGIPFSTALAKQMSDSIKKELSSLESRAYEICGVAFNFESPSEIANVLFVRMKLPLVDSVSKTAKKHFSTNKAVLEKLAVKYEIAEIILKWRKMNTALSLSLNTLLKFSNAENRIHSLFFPYTLTGRVQSTNPNVQNVQKNEVINGLSVRSLFEASDGMTFISADYKQLEMRILAHFCADPNLKRLFYSKYDFFQTMVNHWNDNPSLKIKIDRQKVKQLCYGLIYGMGAATLSEQLSVSKTDAKSMIDAFFKQFPKVRIWIDEIVQQCHAEEVETLLGRKCCFQEMFGIQKSSESRADRRAVNYVIQGSASEVFKMALVNIEERLKGSIFLRYYFRFELDARIVMQIHDEVIVEARNQDVEEVTELIKESMCSKNFGLTIPLDVKISRGDCWGKMEEMSSSS</sequence>
<dbReference type="Pfam" id="PF21099">
    <property type="entry name" value="POLQ_helical"/>
    <property type="match status" value="1"/>
</dbReference>
<evidence type="ECO:0000256" key="5">
    <source>
        <dbReference type="ARBA" id="ARBA00049244"/>
    </source>
</evidence>